<dbReference type="EMBL" id="GL379788">
    <property type="protein sequence ID" value="EGT40681.1"/>
    <property type="molecule type" value="Genomic_DNA"/>
</dbReference>
<feature type="domain" description="Sdz-33 F-box" evidence="1">
    <location>
        <begin position="169"/>
        <end position="237"/>
    </location>
</feature>
<gene>
    <name evidence="2" type="ORF">CAEBREN_00509</name>
</gene>
<dbReference type="InterPro" id="IPR053222">
    <property type="entry name" value="Zygotic_Embryogenesis-Asso"/>
</dbReference>
<dbReference type="AlphaFoldDB" id="G0MBA2"/>
<dbReference type="InterPro" id="IPR012885">
    <property type="entry name" value="F-box_Sdz-33"/>
</dbReference>
<proteinExistence type="predicted"/>
<organism evidence="3">
    <name type="scientific">Caenorhabditis brenneri</name>
    <name type="common">Nematode worm</name>
    <dbReference type="NCBI Taxonomy" id="135651"/>
    <lineage>
        <taxon>Eukaryota</taxon>
        <taxon>Metazoa</taxon>
        <taxon>Ecdysozoa</taxon>
        <taxon>Nematoda</taxon>
        <taxon>Chromadorea</taxon>
        <taxon>Rhabditida</taxon>
        <taxon>Rhabditina</taxon>
        <taxon>Rhabditomorpha</taxon>
        <taxon>Rhabditoidea</taxon>
        <taxon>Rhabditidae</taxon>
        <taxon>Peloderinae</taxon>
        <taxon>Caenorhabditis</taxon>
    </lineage>
</organism>
<dbReference type="InParanoid" id="G0MBA2"/>
<dbReference type="PANTHER" id="PTHR22899">
    <property type="entry name" value="CYCLIN-RELATED F-BOX FAMILY"/>
    <property type="match status" value="1"/>
</dbReference>
<evidence type="ECO:0000259" key="1">
    <source>
        <dbReference type="Pfam" id="PF07735"/>
    </source>
</evidence>
<dbReference type="Proteomes" id="UP000008068">
    <property type="component" value="Unassembled WGS sequence"/>
</dbReference>
<reference evidence="3" key="1">
    <citation type="submission" date="2011-07" db="EMBL/GenBank/DDBJ databases">
        <authorList>
            <consortium name="Caenorhabditis brenneri Sequencing and Analysis Consortium"/>
            <person name="Wilson R.K."/>
        </authorList>
    </citation>
    <scope>NUCLEOTIDE SEQUENCE [LARGE SCALE GENOMIC DNA]</scope>
    <source>
        <strain evidence="3">PB2801</strain>
    </source>
</reference>
<name>G0MBA2_CAEBE</name>
<dbReference type="FunCoup" id="G0MBA2">
    <property type="interactions" value="1583"/>
</dbReference>
<keyword evidence="3" id="KW-1185">Reference proteome</keyword>
<evidence type="ECO:0000313" key="2">
    <source>
        <dbReference type="EMBL" id="EGT40681.1"/>
    </source>
</evidence>
<dbReference type="OMA" id="MNISPEG"/>
<accession>G0MBA2</accession>
<sequence>MSLTSNRCKKHVLSLKIKAKSFGVSIQKEVNIDIRTSTISMYIDFPTDETVMARQRKKLKTPACFKVALHGEDDILYFGLWEWTSFEYGDWLEHLREVFHYRGFDRLSFHDNSFLYDLDDIKKVFGKPDELLVEHTGCYYFNQLIFKKFFYIKNVQIDMNISPEGSNILSTILTQNIDELYTEDIDRPLRAMNLEDLLMINSKSIEIHYQTISSKDMNMFIKLWMKGSNPRLEYLEFEYFIGIPQVDEIMEGIKYTKASKYECRYFKRCRKRLCVSAGIEIQRRDGTRATIKFTHAGDLHSFEMLVWHDHCVADRDDIFFKSLGLIH</sequence>
<protein>
    <recommendedName>
        <fullName evidence="1">Sdz-33 F-box domain-containing protein</fullName>
    </recommendedName>
</protein>
<dbReference type="HOGENOM" id="CLU_028840_1_3_1"/>
<evidence type="ECO:0000313" key="3">
    <source>
        <dbReference type="Proteomes" id="UP000008068"/>
    </source>
</evidence>
<dbReference type="PANTHER" id="PTHR22899:SF0">
    <property type="entry name" value="F-BOX ASSOCIATED DOMAIN-CONTAINING PROTEIN-RELATED"/>
    <property type="match status" value="1"/>
</dbReference>
<dbReference type="OrthoDB" id="5842403at2759"/>
<dbReference type="Pfam" id="PF07735">
    <property type="entry name" value="FBA_2"/>
    <property type="match status" value="1"/>
</dbReference>